<dbReference type="EMBL" id="MN739520">
    <property type="protein sequence ID" value="QHT10399.1"/>
    <property type="molecule type" value="Genomic_DNA"/>
</dbReference>
<dbReference type="AlphaFoldDB" id="A0A6C0D3C2"/>
<organism evidence="1">
    <name type="scientific">viral metagenome</name>
    <dbReference type="NCBI Taxonomy" id="1070528"/>
    <lineage>
        <taxon>unclassified sequences</taxon>
        <taxon>metagenomes</taxon>
        <taxon>organismal metagenomes</taxon>
    </lineage>
</organism>
<name>A0A6C0D3C2_9ZZZZ</name>
<proteinExistence type="predicted"/>
<protein>
    <recommendedName>
        <fullName evidence="2">FCP1 homology domain-containing protein</fullName>
    </recommendedName>
</protein>
<evidence type="ECO:0008006" key="2">
    <source>
        <dbReference type="Google" id="ProtNLM"/>
    </source>
</evidence>
<sequence length="213" mass="25701">MDKNIVFDFDETIGYFEQIIEMIKYTKKNSKEDVFHFLKLFPFVFRTNIFDIFYYIVRLKKEKKINSVILYSNNNNDIFIGYVLSFIHETINYSLFDSTISLNQTHNKNKNITDLLNYSNGLIHKNSSIFFIDDKEYDDVKNSKICKYYIKCESYKYAYTYSIIEYIFTMNNIPNYIENIDKIQKIQKNKISQSIYEIISKEIINKIRIFVLF</sequence>
<evidence type="ECO:0000313" key="1">
    <source>
        <dbReference type="EMBL" id="QHT10399.1"/>
    </source>
</evidence>
<reference evidence="1" key="1">
    <citation type="journal article" date="2020" name="Nature">
        <title>Giant virus diversity and host interactions through global metagenomics.</title>
        <authorList>
            <person name="Schulz F."/>
            <person name="Roux S."/>
            <person name="Paez-Espino D."/>
            <person name="Jungbluth S."/>
            <person name="Walsh D.A."/>
            <person name="Denef V.J."/>
            <person name="McMahon K.D."/>
            <person name="Konstantinidis K.T."/>
            <person name="Eloe-Fadrosh E.A."/>
            <person name="Kyrpides N.C."/>
            <person name="Woyke T."/>
        </authorList>
    </citation>
    <scope>NUCLEOTIDE SEQUENCE</scope>
    <source>
        <strain evidence="1">GVMAG-M-3300023174-107</strain>
    </source>
</reference>
<accession>A0A6C0D3C2</accession>